<evidence type="ECO:0000313" key="1">
    <source>
        <dbReference type="EMBL" id="GAG93433.1"/>
    </source>
</evidence>
<protein>
    <submittedName>
        <fullName evidence="1">Uncharacterized protein</fullName>
    </submittedName>
</protein>
<comment type="caution">
    <text evidence="1">The sequence shown here is derived from an EMBL/GenBank/DDBJ whole genome shotgun (WGS) entry which is preliminary data.</text>
</comment>
<dbReference type="EMBL" id="BART01026152">
    <property type="protein sequence ID" value="GAG93433.1"/>
    <property type="molecule type" value="Genomic_DNA"/>
</dbReference>
<gene>
    <name evidence="1" type="ORF">S01H4_46737</name>
</gene>
<reference evidence="1" key="1">
    <citation type="journal article" date="2014" name="Front. Microbiol.">
        <title>High frequency of phylogenetically diverse reductive dehalogenase-homologous genes in deep subseafloor sedimentary metagenomes.</title>
        <authorList>
            <person name="Kawai M."/>
            <person name="Futagami T."/>
            <person name="Toyoda A."/>
            <person name="Takaki Y."/>
            <person name="Nishi S."/>
            <person name="Hori S."/>
            <person name="Arai W."/>
            <person name="Tsubouchi T."/>
            <person name="Morono Y."/>
            <person name="Uchiyama I."/>
            <person name="Ito T."/>
            <person name="Fujiyama A."/>
            <person name="Inagaki F."/>
            <person name="Takami H."/>
        </authorList>
    </citation>
    <scope>NUCLEOTIDE SEQUENCE</scope>
    <source>
        <strain evidence="1">Expedition CK06-06</strain>
    </source>
</reference>
<name>X1CAS2_9ZZZZ</name>
<proteinExistence type="predicted"/>
<feature type="non-terminal residue" evidence="1">
    <location>
        <position position="1"/>
    </location>
</feature>
<dbReference type="AlphaFoldDB" id="X1CAS2"/>
<sequence length="72" mass="8280">LAASANPHLIISILTNFVNEFKREMILLGHISSEDQVYQLECKYCGNILPYFPGKGKTIECSRCNYEQIIWN</sequence>
<organism evidence="1">
    <name type="scientific">marine sediment metagenome</name>
    <dbReference type="NCBI Taxonomy" id="412755"/>
    <lineage>
        <taxon>unclassified sequences</taxon>
        <taxon>metagenomes</taxon>
        <taxon>ecological metagenomes</taxon>
    </lineage>
</organism>
<accession>X1CAS2</accession>